<evidence type="ECO:0000259" key="1">
    <source>
        <dbReference type="PROSITE" id="PS51085"/>
    </source>
</evidence>
<dbReference type="Proteomes" id="UP000199120">
    <property type="component" value="Unassembled WGS sequence"/>
</dbReference>
<dbReference type="PRINTS" id="PR00410">
    <property type="entry name" value="PHEHYDRXLASE"/>
</dbReference>
<name>A0A1H7MY09_9BURK</name>
<dbReference type="SUPFAM" id="SSF63380">
    <property type="entry name" value="Riboflavin synthase domain-like"/>
    <property type="match status" value="1"/>
</dbReference>
<dbReference type="SUPFAM" id="SSF50475">
    <property type="entry name" value="FMN-binding split barrel"/>
    <property type="match status" value="1"/>
</dbReference>
<dbReference type="Pfam" id="PF00111">
    <property type="entry name" value="Fer2"/>
    <property type="match status" value="1"/>
</dbReference>
<dbReference type="InterPro" id="IPR006058">
    <property type="entry name" value="2Fe2S_fd_BS"/>
</dbReference>
<dbReference type="InterPro" id="IPR012675">
    <property type="entry name" value="Beta-grasp_dom_sf"/>
</dbReference>
<dbReference type="Gene3D" id="2.40.30.10">
    <property type="entry name" value="Translation factors"/>
    <property type="match status" value="1"/>
</dbReference>
<dbReference type="InterPro" id="IPR039261">
    <property type="entry name" value="FNR_nucleotide-bd"/>
</dbReference>
<dbReference type="AlphaFoldDB" id="A0A1H7MY09"/>
<dbReference type="EMBL" id="FOAJ01000005">
    <property type="protein sequence ID" value="SEL15527.1"/>
    <property type="molecule type" value="Genomic_DNA"/>
</dbReference>
<evidence type="ECO:0000259" key="2">
    <source>
        <dbReference type="PROSITE" id="PS51384"/>
    </source>
</evidence>
<dbReference type="CDD" id="cd00207">
    <property type="entry name" value="fer2"/>
    <property type="match status" value="1"/>
</dbReference>
<dbReference type="PROSITE" id="PS00197">
    <property type="entry name" value="2FE2S_FER_1"/>
    <property type="match status" value="1"/>
</dbReference>
<dbReference type="CDD" id="cd06184">
    <property type="entry name" value="flavohem_like_fad_nad_binding"/>
    <property type="match status" value="1"/>
</dbReference>
<feature type="domain" description="FAD-binding FR-type" evidence="2">
    <location>
        <begin position="335"/>
        <end position="438"/>
    </location>
</feature>
<dbReference type="InterPro" id="IPR001041">
    <property type="entry name" value="2Fe-2S_ferredoxin-type"/>
</dbReference>
<organism evidence="3 4">
    <name type="scientific">Paraburkholderia caballeronis</name>
    <dbReference type="NCBI Taxonomy" id="416943"/>
    <lineage>
        <taxon>Bacteria</taxon>
        <taxon>Pseudomonadati</taxon>
        <taxon>Pseudomonadota</taxon>
        <taxon>Betaproteobacteria</taxon>
        <taxon>Burkholderiales</taxon>
        <taxon>Burkholderiaceae</taxon>
        <taxon>Paraburkholderia</taxon>
    </lineage>
</organism>
<dbReference type="GO" id="GO:0016491">
    <property type="term" value="F:oxidoreductase activity"/>
    <property type="evidence" value="ECO:0007669"/>
    <property type="project" value="InterPro"/>
</dbReference>
<evidence type="ECO:0000313" key="4">
    <source>
        <dbReference type="Proteomes" id="UP000199120"/>
    </source>
</evidence>
<dbReference type="PANTHER" id="PTHR42815">
    <property type="entry name" value="FAD-BINDING, PUTATIVE (AFU_ORTHOLOGUE AFUA_6G07600)-RELATED"/>
    <property type="match status" value="1"/>
</dbReference>
<dbReference type="InterPro" id="IPR017938">
    <property type="entry name" value="Riboflavin_synthase-like_b-brl"/>
</dbReference>
<dbReference type="PANTHER" id="PTHR42815:SF2">
    <property type="entry name" value="FAD-BINDING, PUTATIVE (AFU_ORTHOLOGUE AFUA_6G07600)-RELATED"/>
    <property type="match status" value="1"/>
</dbReference>
<dbReference type="InterPro" id="IPR008333">
    <property type="entry name" value="Cbr1-like_FAD-bd_dom"/>
</dbReference>
<accession>A0A1H7MY09</accession>
<protein>
    <recommendedName>
        <fullName evidence="5">FAD-binding FR-type domain-containing protein</fullName>
    </recommendedName>
</protein>
<dbReference type="Pfam" id="PF00175">
    <property type="entry name" value="NAD_binding_1"/>
    <property type="match status" value="1"/>
</dbReference>
<dbReference type="Gene3D" id="2.30.110.10">
    <property type="entry name" value="Electron Transport, Fmn-binding Protein, Chain A"/>
    <property type="match status" value="1"/>
</dbReference>
<dbReference type="Gene3D" id="3.40.50.80">
    <property type="entry name" value="Nucleotide-binding domain of ferredoxin-NADP reductase (FNR) module"/>
    <property type="match status" value="1"/>
</dbReference>
<dbReference type="PROSITE" id="PS51384">
    <property type="entry name" value="FAD_FR"/>
    <property type="match status" value="1"/>
</dbReference>
<dbReference type="PROSITE" id="PS51085">
    <property type="entry name" value="2FE2S_FER_2"/>
    <property type="match status" value="1"/>
</dbReference>
<dbReference type="InterPro" id="IPR017927">
    <property type="entry name" value="FAD-bd_FR_type"/>
</dbReference>
<dbReference type="OrthoDB" id="9796486at2"/>
<dbReference type="InterPro" id="IPR036010">
    <property type="entry name" value="2Fe-2S_ferredoxin-like_sf"/>
</dbReference>
<dbReference type="Gene3D" id="3.10.20.30">
    <property type="match status" value="1"/>
</dbReference>
<evidence type="ECO:0008006" key="5">
    <source>
        <dbReference type="Google" id="ProtNLM"/>
    </source>
</evidence>
<dbReference type="RefSeq" id="WP_090543498.1">
    <property type="nucleotide sequence ID" value="NZ_FNSR01000001.1"/>
</dbReference>
<reference evidence="4" key="1">
    <citation type="submission" date="2016-10" db="EMBL/GenBank/DDBJ databases">
        <authorList>
            <person name="Varghese N."/>
            <person name="Submissions S."/>
        </authorList>
    </citation>
    <scope>NUCLEOTIDE SEQUENCE [LARGE SCALE GENOMIC DNA]</scope>
    <source>
        <strain evidence="4">LMG 26416</strain>
    </source>
</reference>
<sequence>MTASTDLTDPGSPWHPGEQALQQKAGVTEKMLGVGQRFIRDYLPDQHRTFYAQLPFIAVGAVADDGDVWATFACGHPGFMRTPTDKVLHVDVTADPRDPASAGLRDGAALGLLGIELHTRRRNRLNGSVHAMTAAGFDVHVAQAFGNCPQYIQARDFAFVREPGEFSRRDAIEFDALTGRARAMVESADTFFVASYVGDGARRQVDVSHRGGRAGFVRIGDDGTLTIPEFAGNLFFATLGNFVVNPRAGLTFVDFETGDLLQMTGDAAVDLDSAEIAAFQGAERLWRFTPRRIVYRADALPLRWTFEAGGWSPNTLMTGNWDEAARRLEAAALADAWRPFKVTKIVDESAVIRSFHLEPLDGAGLIPHAAGQHLPIRVTPPGGDRPVIRTYTLSTAPSDGRYRISVKRDGLVSSYLHDAMRVGSVIETRAPAGQFTIDAAGRRPAVLLAVGVGVTPMLAMLRHVVYEGLRTRRVRPTWFFHSARSLKERAFSDEIARLESAANGAVRVVRALTDTQGAHDGDDYDVAGRIDVELLSATLPFNDYDFYLCGPSAFMQSMYDGLRDLNVADDRIHAEAFGPSGLKRRKDAAAQEGPVRAAANQPTPVAFVKSGKEARWSPDSGSLLDLAEARGLTPAYGCRSGSCGTCRTRIVEGAVAYPAAPEFAVADGDALICCAVPASPESGGGERLLLDL</sequence>
<evidence type="ECO:0000313" key="3">
    <source>
        <dbReference type="EMBL" id="SEL15527.1"/>
    </source>
</evidence>
<dbReference type="SUPFAM" id="SSF54292">
    <property type="entry name" value="2Fe-2S ferredoxin-like"/>
    <property type="match status" value="1"/>
</dbReference>
<dbReference type="InterPro" id="IPR012349">
    <property type="entry name" value="Split_barrel_FMN-bd"/>
</dbReference>
<gene>
    <name evidence="3" type="ORF">SAMN05192542_105213</name>
</gene>
<dbReference type="SUPFAM" id="SSF52343">
    <property type="entry name" value="Ferredoxin reductase-like, C-terminal NADP-linked domain"/>
    <property type="match status" value="1"/>
</dbReference>
<keyword evidence="4" id="KW-1185">Reference proteome</keyword>
<dbReference type="STRING" id="416943.SAMN05445871_1439"/>
<feature type="domain" description="2Fe-2S ferredoxin-type" evidence="1">
    <location>
        <begin position="603"/>
        <end position="692"/>
    </location>
</feature>
<dbReference type="GO" id="GO:0051537">
    <property type="term" value="F:2 iron, 2 sulfur cluster binding"/>
    <property type="evidence" value="ECO:0007669"/>
    <property type="project" value="InterPro"/>
</dbReference>
<dbReference type="Pfam" id="PF00970">
    <property type="entry name" value="FAD_binding_6"/>
    <property type="match status" value="1"/>
</dbReference>
<dbReference type="InterPro" id="IPR001433">
    <property type="entry name" value="OxRdtase_FAD/NAD-bd"/>
</dbReference>
<proteinExistence type="predicted"/>